<evidence type="ECO:0000256" key="8">
    <source>
        <dbReference type="ARBA" id="ARBA00022792"/>
    </source>
</evidence>
<keyword evidence="9" id="KW-0249">Electron transport</keyword>
<sequence length="137" mass="15100">MKRLKDETDKKRERVKRENGHMCCQACYCHTCCFVPSLRCQQREHTSALRQADFVVCRSQPPPDLPAGVSSNLSANYYYMRDGRRAVGPNEVVATNSPTGPTLLLADETEAAEGAVTPAVKKPCLPGVQHNYGHAPV</sequence>
<evidence type="ECO:0000256" key="7">
    <source>
        <dbReference type="ARBA" id="ARBA00022660"/>
    </source>
</evidence>
<keyword evidence="16" id="KW-1185">Reference proteome</keyword>
<evidence type="ECO:0000256" key="13">
    <source>
        <dbReference type="ARBA" id="ARBA00030360"/>
    </source>
</evidence>
<dbReference type="Pfam" id="PF07347">
    <property type="entry name" value="CI-B14_5a"/>
    <property type="match status" value="1"/>
</dbReference>
<evidence type="ECO:0000256" key="2">
    <source>
        <dbReference type="ARBA" id="ARBA00004443"/>
    </source>
</evidence>
<evidence type="ECO:0000256" key="14">
    <source>
        <dbReference type="ARBA" id="ARBA00033401"/>
    </source>
</evidence>
<keyword evidence="8" id="KW-0999">Mitochondrion inner membrane</keyword>
<keyword evidence="7" id="KW-0679">Respiratory chain</keyword>
<evidence type="ECO:0000313" key="15">
    <source>
        <dbReference type="EMBL" id="KAG0720060.1"/>
    </source>
</evidence>
<accession>A0A8J5CTD2</accession>
<dbReference type="GO" id="GO:0005743">
    <property type="term" value="C:mitochondrial inner membrane"/>
    <property type="evidence" value="ECO:0007669"/>
    <property type="project" value="UniProtKB-SubCell"/>
</dbReference>
<dbReference type="InterPro" id="IPR009947">
    <property type="entry name" value="NDUA7"/>
</dbReference>
<evidence type="ECO:0000256" key="9">
    <source>
        <dbReference type="ARBA" id="ARBA00022982"/>
    </source>
</evidence>
<keyword evidence="12" id="KW-0472">Membrane</keyword>
<comment type="subcellular location">
    <subcellularLocation>
        <location evidence="2">Mitochondrion inner membrane</location>
        <topology evidence="2">Peripheral membrane protein</topology>
        <orientation evidence="2">Matrix side</orientation>
    </subcellularLocation>
</comment>
<evidence type="ECO:0000256" key="1">
    <source>
        <dbReference type="ARBA" id="ARBA00003195"/>
    </source>
</evidence>
<organism evidence="15 16">
    <name type="scientific">Chionoecetes opilio</name>
    <name type="common">Atlantic snow crab</name>
    <name type="synonym">Cancer opilio</name>
    <dbReference type="NCBI Taxonomy" id="41210"/>
    <lineage>
        <taxon>Eukaryota</taxon>
        <taxon>Metazoa</taxon>
        <taxon>Ecdysozoa</taxon>
        <taxon>Arthropoda</taxon>
        <taxon>Crustacea</taxon>
        <taxon>Multicrustacea</taxon>
        <taxon>Malacostraca</taxon>
        <taxon>Eumalacostraca</taxon>
        <taxon>Eucarida</taxon>
        <taxon>Decapoda</taxon>
        <taxon>Pleocyemata</taxon>
        <taxon>Brachyura</taxon>
        <taxon>Eubrachyura</taxon>
        <taxon>Majoidea</taxon>
        <taxon>Majidae</taxon>
        <taxon>Chionoecetes</taxon>
    </lineage>
</organism>
<comment type="caution">
    <text evidence="15">The sequence shown here is derived from an EMBL/GenBank/DDBJ whole genome shotgun (WGS) entry which is preliminary data.</text>
</comment>
<dbReference type="PANTHER" id="PTHR12485:SF1">
    <property type="entry name" value="NADH DEHYDROGENASE [UBIQUINONE] 1 ALPHA SUBCOMPLEX SUBUNIT 7"/>
    <property type="match status" value="1"/>
</dbReference>
<keyword evidence="10" id="KW-0007">Acetylation</keyword>
<evidence type="ECO:0000256" key="5">
    <source>
        <dbReference type="ARBA" id="ARBA00016383"/>
    </source>
</evidence>
<keyword evidence="6" id="KW-0813">Transport</keyword>
<proteinExistence type="inferred from homology"/>
<dbReference type="AlphaFoldDB" id="A0A8J5CTD2"/>
<evidence type="ECO:0000256" key="3">
    <source>
        <dbReference type="ARBA" id="ARBA00005482"/>
    </source>
</evidence>
<gene>
    <name evidence="15" type="primary">Ndufa7</name>
    <name evidence="15" type="ORF">GWK47_049280</name>
</gene>
<comment type="similarity">
    <text evidence="3">Belongs to the complex I NDUFA7 subunit family.</text>
</comment>
<reference evidence="15" key="1">
    <citation type="submission" date="2020-07" db="EMBL/GenBank/DDBJ databases">
        <title>The High-quality genome of the commercially important snow crab, Chionoecetes opilio.</title>
        <authorList>
            <person name="Jeong J.-H."/>
            <person name="Ryu S."/>
        </authorList>
    </citation>
    <scope>NUCLEOTIDE SEQUENCE</scope>
    <source>
        <strain evidence="15">MADBK_172401_WGS</strain>
        <tissue evidence="15">Digestive gland</tissue>
    </source>
</reference>
<evidence type="ECO:0000256" key="6">
    <source>
        <dbReference type="ARBA" id="ARBA00022448"/>
    </source>
</evidence>
<dbReference type="PANTHER" id="PTHR12485">
    <property type="entry name" value="NADH-UBIQUINONE OXIDOREDUCTASE SUBUNIT B"/>
    <property type="match status" value="1"/>
</dbReference>
<keyword evidence="11" id="KW-0496">Mitochondrion</keyword>
<dbReference type="EMBL" id="JACEEZ010013541">
    <property type="protein sequence ID" value="KAG0720060.1"/>
    <property type="molecule type" value="Genomic_DNA"/>
</dbReference>
<evidence type="ECO:0000256" key="10">
    <source>
        <dbReference type="ARBA" id="ARBA00022990"/>
    </source>
</evidence>
<dbReference type="GO" id="GO:0006120">
    <property type="term" value="P:mitochondrial electron transport, NADH to ubiquinone"/>
    <property type="evidence" value="ECO:0007669"/>
    <property type="project" value="TreeGrafter"/>
</dbReference>
<protein>
    <recommendedName>
        <fullName evidence="5">NADH dehydrogenase [ubiquinone] 1 alpha subcomplex subunit 7</fullName>
    </recommendedName>
    <alternativeName>
        <fullName evidence="14">Complex I-B14.5a</fullName>
    </alternativeName>
    <alternativeName>
        <fullName evidence="13">NADH-ubiquinone oxidoreductase subunit B14.5a</fullName>
    </alternativeName>
</protein>
<evidence type="ECO:0000313" key="16">
    <source>
        <dbReference type="Proteomes" id="UP000770661"/>
    </source>
</evidence>
<evidence type="ECO:0000256" key="11">
    <source>
        <dbReference type="ARBA" id="ARBA00023128"/>
    </source>
</evidence>
<evidence type="ECO:0000256" key="4">
    <source>
        <dbReference type="ARBA" id="ARBA00011533"/>
    </source>
</evidence>
<evidence type="ECO:0000256" key="12">
    <source>
        <dbReference type="ARBA" id="ARBA00023136"/>
    </source>
</evidence>
<comment type="subunit">
    <text evidence="4">Complex I is composed of 45 different subunits.</text>
</comment>
<name>A0A8J5CTD2_CHIOP</name>
<dbReference type="Proteomes" id="UP000770661">
    <property type="component" value="Unassembled WGS sequence"/>
</dbReference>
<comment type="function">
    <text evidence="1">Accessory subunit of the mitochondrial membrane respiratory chain NADH dehydrogenase (Complex I), that is believed not to be involved in catalysis. Complex I functions in the transfer of electrons from NADH to the respiratory chain. The immediate electron acceptor for the enzyme is believed to be ubiquinone.</text>
</comment>
<dbReference type="OrthoDB" id="10063829at2759"/>